<dbReference type="EMBL" id="SPNC01000036">
    <property type="protein sequence ID" value="TFH95852.1"/>
    <property type="molecule type" value="Genomic_DNA"/>
</dbReference>
<dbReference type="RefSeq" id="WP_018358593.1">
    <property type="nucleotide sequence ID" value="NZ_CP197400.1"/>
</dbReference>
<evidence type="ECO:0000313" key="6">
    <source>
        <dbReference type="EMBL" id="TFH95852.1"/>
    </source>
</evidence>
<dbReference type="CDD" id="cd00438">
    <property type="entry name" value="cupin_RmlC"/>
    <property type="match status" value="1"/>
</dbReference>
<evidence type="ECO:0000256" key="3">
    <source>
        <dbReference type="ARBA" id="ARBA00012098"/>
    </source>
</evidence>
<evidence type="ECO:0000256" key="5">
    <source>
        <dbReference type="RuleBase" id="RU364069"/>
    </source>
</evidence>
<dbReference type="OrthoDB" id="9800680at2"/>
<evidence type="ECO:0000256" key="4">
    <source>
        <dbReference type="ARBA" id="ARBA00019595"/>
    </source>
</evidence>
<dbReference type="InterPro" id="IPR014710">
    <property type="entry name" value="RmlC-like_jellyroll"/>
</dbReference>
<dbReference type="UniPathway" id="UPA00124"/>
<proteinExistence type="inferred from homology"/>
<dbReference type="PANTHER" id="PTHR21047">
    <property type="entry name" value="DTDP-6-DEOXY-D-GLUCOSE-3,5 EPIMERASE"/>
    <property type="match status" value="1"/>
</dbReference>
<comment type="function">
    <text evidence="2 5">Catalyzes the epimerization of the C3' and C5'positions of dTDP-6-deoxy-D-xylo-4-hexulose, forming dTDP-6-deoxy-L-lyxo-4-hexulose.</text>
</comment>
<keyword evidence="7" id="KW-1185">Reference proteome</keyword>
<accession>A0A4Y8WQK7</accession>
<comment type="caution">
    <text evidence="6">The sequence shown here is derived from an EMBL/GenBank/DDBJ whole genome shotgun (WGS) entry which is preliminary data.</text>
</comment>
<organism evidence="6 7">
    <name type="scientific">Porphyromonas levii</name>
    <dbReference type="NCBI Taxonomy" id="28114"/>
    <lineage>
        <taxon>Bacteria</taxon>
        <taxon>Pseudomonadati</taxon>
        <taxon>Bacteroidota</taxon>
        <taxon>Bacteroidia</taxon>
        <taxon>Bacteroidales</taxon>
        <taxon>Porphyromonadaceae</taxon>
        <taxon>Porphyromonas</taxon>
    </lineage>
</organism>
<dbReference type="NCBIfam" id="TIGR01221">
    <property type="entry name" value="rmlC"/>
    <property type="match status" value="1"/>
</dbReference>
<dbReference type="EC" id="5.1.3.13" evidence="3 5"/>
<keyword evidence="5 6" id="KW-0413">Isomerase</keyword>
<dbReference type="InterPro" id="IPR011051">
    <property type="entry name" value="RmlC_Cupin_sf"/>
</dbReference>
<dbReference type="SUPFAM" id="SSF51182">
    <property type="entry name" value="RmlC-like cupins"/>
    <property type="match status" value="1"/>
</dbReference>
<comment type="pathway">
    <text evidence="5">Carbohydrate biosynthesis; dTDP-L-rhamnose biosynthesis.</text>
</comment>
<dbReference type="PANTHER" id="PTHR21047:SF2">
    <property type="entry name" value="THYMIDINE DIPHOSPHO-4-KETO-RHAMNOSE 3,5-EPIMERASE"/>
    <property type="match status" value="1"/>
</dbReference>
<dbReference type="STRING" id="1122973.GCA_000379925_01354"/>
<dbReference type="GO" id="GO:0005829">
    <property type="term" value="C:cytosol"/>
    <property type="evidence" value="ECO:0007669"/>
    <property type="project" value="TreeGrafter"/>
</dbReference>
<dbReference type="GO" id="GO:0019305">
    <property type="term" value="P:dTDP-rhamnose biosynthetic process"/>
    <property type="evidence" value="ECO:0007669"/>
    <property type="project" value="UniProtKB-UniRule"/>
</dbReference>
<dbReference type="Gene3D" id="2.60.120.10">
    <property type="entry name" value="Jelly Rolls"/>
    <property type="match status" value="1"/>
</dbReference>
<dbReference type="GO" id="GO:0008830">
    <property type="term" value="F:dTDP-4-dehydrorhamnose 3,5-epimerase activity"/>
    <property type="evidence" value="ECO:0007669"/>
    <property type="project" value="UniProtKB-UniRule"/>
</dbReference>
<comment type="catalytic activity">
    <reaction evidence="1 5">
        <text>dTDP-4-dehydro-6-deoxy-alpha-D-glucose = dTDP-4-dehydro-beta-L-rhamnose</text>
        <dbReference type="Rhea" id="RHEA:16969"/>
        <dbReference type="ChEBI" id="CHEBI:57649"/>
        <dbReference type="ChEBI" id="CHEBI:62830"/>
        <dbReference type="EC" id="5.1.3.13"/>
    </reaction>
</comment>
<dbReference type="GeneID" id="66797568"/>
<dbReference type="GO" id="GO:0000271">
    <property type="term" value="P:polysaccharide biosynthetic process"/>
    <property type="evidence" value="ECO:0007669"/>
    <property type="project" value="TreeGrafter"/>
</dbReference>
<comment type="subunit">
    <text evidence="5">Homodimer.</text>
</comment>
<dbReference type="InterPro" id="IPR000888">
    <property type="entry name" value="RmlC-like"/>
</dbReference>
<evidence type="ECO:0000256" key="1">
    <source>
        <dbReference type="ARBA" id="ARBA00001298"/>
    </source>
</evidence>
<gene>
    <name evidence="6" type="primary">rfbC</name>
    <name evidence="6" type="ORF">E4P47_03620</name>
</gene>
<evidence type="ECO:0000313" key="7">
    <source>
        <dbReference type="Proteomes" id="UP000297225"/>
    </source>
</evidence>
<name>A0A4Y8WQK7_9PORP</name>
<evidence type="ECO:0000256" key="2">
    <source>
        <dbReference type="ARBA" id="ARBA00001997"/>
    </source>
</evidence>
<sequence>MNITELPLEGLQLVKSRRFDDSRGYFMEVFKEEELQRILTDHPHFIQDNMSCSHRGVFRGMHTQQAPMAQAKLVRCVSGRIIDFAMDIEPTSPTFGQVVGVELTPESGQALYIPNRYAHGFLALEDNTRVLYKVDAPYAPESERAYNYQHPALLSEIEKYLPLSQLIVSDKDQDAPHLL</sequence>
<reference evidence="6 7" key="1">
    <citation type="submission" date="2019-03" db="EMBL/GenBank/DDBJ databases">
        <title>Porphyromonas levii Isolated from the Uterus of Dairy Cows.</title>
        <authorList>
            <person name="Francis A.M."/>
        </authorList>
    </citation>
    <scope>NUCLEOTIDE SEQUENCE [LARGE SCALE GENOMIC DNA]</scope>
    <source>
        <strain evidence="6 7">AF5678</strain>
    </source>
</reference>
<dbReference type="AlphaFoldDB" id="A0A4Y8WQK7"/>
<dbReference type="Pfam" id="PF00908">
    <property type="entry name" value="dTDP_sugar_isom"/>
    <property type="match status" value="1"/>
</dbReference>
<dbReference type="Proteomes" id="UP000297225">
    <property type="component" value="Unassembled WGS sequence"/>
</dbReference>
<comment type="similarity">
    <text evidence="5">Belongs to the dTDP-4-dehydrorhamnose 3,5-epimerase family.</text>
</comment>
<protein>
    <recommendedName>
        <fullName evidence="4 5">dTDP-4-dehydrorhamnose 3,5-epimerase</fullName>
        <ecNumber evidence="3 5">5.1.3.13</ecNumber>
    </recommendedName>
    <alternativeName>
        <fullName evidence="5">Thymidine diphospho-4-keto-rhamnose 3,5-epimerase</fullName>
    </alternativeName>
</protein>